<keyword evidence="5" id="KW-1185">Reference proteome</keyword>
<keyword evidence="2 3" id="KW-0804">Transcription</keyword>
<sequence length="148" mass="17462">MTQNPLSGNERRLQTNRMIEELLAERQQMWQLYWELAEMKPFDKHKEPLEQILRRFCQVMIDYISLGHFGIYRRIIEGTERRQQALEAAEKYYPAIAEATEVALKFNDQCENARLTDHDALHQALSELGEALATRIELEDKLLAAMRR</sequence>
<dbReference type="InterPro" id="IPR007448">
    <property type="entry name" value="Sigma70_reg_Rsd_AlgQ"/>
</dbReference>
<organism evidence="4 5">
    <name type="scientific">Methylomarinovum tepidoasis</name>
    <dbReference type="NCBI Taxonomy" id="2840183"/>
    <lineage>
        <taxon>Bacteria</taxon>
        <taxon>Pseudomonadati</taxon>
        <taxon>Pseudomonadota</taxon>
        <taxon>Gammaproteobacteria</taxon>
        <taxon>Methylococcales</taxon>
        <taxon>Methylothermaceae</taxon>
        <taxon>Methylomarinovum</taxon>
    </lineage>
</organism>
<dbReference type="Pfam" id="PF04353">
    <property type="entry name" value="Rsd_AlgQ"/>
    <property type="match status" value="1"/>
</dbReference>
<dbReference type="Proteomes" id="UP001321450">
    <property type="component" value="Chromosome"/>
</dbReference>
<evidence type="ECO:0000256" key="3">
    <source>
        <dbReference type="RuleBase" id="RU004409"/>
    </source>
</evidence>
<evidence type="ECO:0000313" key="5">
    <source>
        <dbReference type="Proteomes" id="UP001321450"/>
    </source>
</evidence>
<evidence type="ECO:0000313" key="4">
    <source>
        <dbReference type="EMBL" id="BCX89904.1"/>
    </source>
</evidence>
<dbReference type="InterPro" id="IPR038309">
    <property type="entry name" value="Rsd/AlgQ_sf"/>
</dbReference>
<evidence type="ECO:0000256" key="2">
    <source>
        <dbReference type="ARBA" id="ARBA00023163"/>
    </source>
</evidence>
<dbReference type="AlphaFoldDB" id="A0AAU9D4M7"/>
<keyword evidence="1 3" id="KW-0805">Transcription regulation</keyword>
<dbReference type="GO" id="GO:0006355">
    <property type="term" value="P:regulation of DNA-templated transcription"/>
    <property type="evidence" value="ECO:0007669"/>
    <property type="project" value="InterPro"/>
</dbReference>
<dbReference type="Gene3D" id="1.20.120.1370">
    <property type="entry name" value="Regulator of RNA polymerase sigma(70) subunit, domain 4"/>
    <property type="match status" value="1"/>
</dbReference>
<evidence type="ECO:0000256" key="1">
    <source>
        <dbReference type="ARBA" id="ARBA00023015"/>
    </source>
</evidence>
<proteinExistence type="inferred from homology"/>
<comment type="similarity">
    <text evidence="3">Belongs to the Rsd/AlgQ family.</text>
</comment>
<gene>
    <name evidence="4" type="ORF">MIN45_P2278</name>
</gene>
<dbReference type="EMBL" id="AP024718">
    <property type="protein sequence ID" value="BCX89904.1"/>
    <property type="molecule type" value="Genomic_DNA"/>
</dbReference>
<dbReference type="RefSeq" id="WP_286292483.1">
    <property type="nucleotide sequence ID" value="NZ_AP024718.1"/>
</dbReference>
<accession>A0AAU9D4M7</accession>
<dbReference type="KEGG" id="meiy:MIN45_P2278"/>
<reference evidence="5" key="1">
    <citation type="journal article" date="2024" name="Int. J. Syst. Evol. Microbiol.">
        <title>Methylomarinovum tepidoasis sp. nov., a moderately thermophilic methanotroph of the family Methylothermaceae isolated from a deep-sea hydrothermal field.</title>
        <authorList>
            <person name="Hirayama H."/>
            <person name="Takaki Y."/>
            <person name="Abe M."/>
            <person name="Miyazaki M."/>
            <person name="Uematsu K."/>
            <person name="Matsui Y."/>
            <person name="Takai K."/>
        </authorList>
    </citation>
    <scope>NUCLEOTIDE SEQUENCE [LARGE SCALE GENOMIC DNA]</scope>
    <source>
        <strain evidence="5">IN45</strain>
    </source>
</reference>
<protein>
    <submittedName>
        <fullName evidence="4">Regulator of sigma D</fullName>
    </submittedName>
</protein>
<name>A0AAU9D4M7_9GAMM</name>